<dbReference type="AlphaFoldDB" id="A0A6A6GG75"/>
<keyword evidence="2" id="KW-1185">Reference proteome</keyword>
<dbReference type="InterPro" id="IPR022698">
    <property type="entry name" value="OrsD"/>
</dbReference>
<evidence type="ECO:0000313" key="1">
    <source>
        <dbReference type="EMBL" id="KAF2224619.1"/>
    </source>
</evidence>
<dbReference type="EMBL" id="ML992505">
    <property type="protein sequence ID" value="KAF2224619.1"/>
    <property type="molecule type" value="Genomic_DNA"/>
</dbReference>
<dbReference type="Pfam" id="PF12013">
    <property type="entry name" value="OrsD"/>
    <property type="match status" value="1"/>
</dbReference>
<gene>
    <name evidence="1" type="ORF">BDZ85DRAFT_318534</name>
</gene>
<name>A0A6A6GG75_9PEZI</name>
<accession>A0A6A6GG75</accession>
<organism evidence="1 2">
    <name type="scientific">Elsinoe ampelina</name>
    <dbReference type="NCBI Taxonomy" id="302913"/>
    <lineage>
        <taxon>Eukaryota</taxon>
        <taxon>Fungi</taxon>
        <taxon>Dikarya</taxon>
        <taxon>Ascomycota</taxon>
        <taxon>Pezizomycotina</taxon>
        <taxon>Dothideomycetes</taxon>
        <taxon>Dothideomycetidae</taxon>
        <taxon>Myriangiales</taxon>
        <taxon>Elsinoaceae</taxon>
        <taxon>Elsinoe</taxon>
    </lineage>
</organism>
<protein>
    <submittedName>
        <fullName evidence="1">Uncharacterized protein</fullName>
    </submittedName>
</protein>
<dbReference type="Proteomes" id="UP000799538">
    <property type="component" value="Unassembled WGS sequence"/>
</dbReference>
<sequence>MPAATLWPGDVLEAYSQNLTRVRVIVCGKRKYAVVPGHIHAHLREHHAELDHAVRCSIEAAVTGSGDRLARSLEAVSYPTPDEPPIAGLTVSPGARACTAQQTDGQRCRYACISLKVMKNHCHTVRGWNNPRSRGGRPSAESYAAYDQQKPWSDGRLCQRFFKEGAWLKYFEVSHGASADPCTRG</sequence>
<proteinExistence type="predicted"/>
<reference evidence="2" key="1">
    <citation type="journal article" date="2020" name="Stud. Mycol.">
        <title>101 Dothideomycetes genomes: A test case for predicting lifestyles and emergence of pathogens.</title>
        <authorList>
            <person name="Haridas S."/>
            <person name="Albert R."/>
            <person name="Binder M."/>
            <person name="Bloem J."/>
            <person name="LaButti K."/>
            <person name="Salamov A."/>
            <person name="Andreopoulos B."/>
            <person name="Baker S."/>
            <person name="Barry K."/>
            <person name="Bills G."/>
            <person name="Bluhm B."/>
            <person name="Cannon C."/>
            <person name="Castanera R."/>
            <person name="Culley D."/>
            <person name="Daum C."/>
            <person name="Ezra D."/>
            <person name="Gonzalez J."/>
            <person name="Henrissat B."/>
            <person name="Kuo A."/>
            <person name="Liang C."/>
            <person name="Lipzen A."/>
            <person name="Lutzoni F."/>
            <person name="Magnuson J."/>
            <person name="Mondo S."/>
            <person name="Nolan M."/>
            <person name="Ohm R."/>
            <person name="Pangilinan J."/>
            <person name="Park H.-J."/>
            <person name="Ramirez L."/>
            <person name="Alfaro M."/>
            <person name="Sun H."/>
            <person name="Tritt A."/>
            <person name="Yoshinaga Y."/>
            <person name="Zwiers L.-H."/>
            <person name="Turgeon B."/>
            <person name="Goodwin S."/>
            <person name="Spatafora J."/>
            <person name="Crous P."/>
            <person name="Grigoriev I."/>
        </authorList>
    </citation>
    <scope>NUCLEOTIDE SEQUENCE [LARGE SCALE GENOMIC DNA]</scope>
    <source>
        <strain evidence="2">CECT 20119</strain>
    </source>
</reference>
<evidence type="ECO:0000313" key="2">
    <source>
        <dbReference type="Proteomes" id="UP000799538"/>
    </source>
</evidence>